<dbReference type="InterPro" id="IPR036388">
    <property type="entry name" value="WH-like_DNA-bd_sf"/>
</dbReference>
<evidence type="ECO:0000256" key="1">
    <source>
        <dbReference type="ARBA" id="ARBA00023015"/>
    </source>
</evidence>
<dbReference type="InterPro" id="IPR037171">
    <property type="entry name" value="NagB/RpiA_transferase-like"/>
</dbReference>
<dbReference type="PROSITE" id="PS51000">
    <property type="entry name" value="HTH_DEOR_2"/>
    <property type="match status" value="1"/>
</dbReference>
<organism evidence="5 6">
    <name type="scientific">Bullifex porci</name>
    <dbReference type="NCBI Taxonomy" id="2606638"/>
    <lineage>
        <taxon>Bacteria</taxon>
        <taxon>Pseudomonadati</taxon>
        <taxon>Spirochaetota</taxon>
        <taxon>Spirochaetia</taxon>
        <taxon>Spirochaetales</taxon>
        <taxon>Spirochaetaceae</taxon>
        <taxon>Bullifex</taxon>
    </lineage>
</organism>
<dbReference type="GO" id="GO:0003677">
    <property type="term" value="F:DNA binding"/>
    <property type="evidence" value="ECO:0007669"/>
    <property type="project" value="UniProtKB-KW"/>
</dbReference>
<sequence length="255" mass="28586">MIRSERIDKMEEYIVKNGFVSLDNLSKEFGISLNTIRRDVSELLSNGKLKKVYGGVSAIKEQSPQSTLTTVSERRMRNLEQKERIAKYASTFVEDNSTIFVDSGSTTALMIPYLALKKNITIITHSLTIMAEAAKYDSLNLIGIGGIYQQSSTSFIGNTVIDAMQDMSFDIVFMGTTSIMEEGLATNIYLEAEIKKNIAVHAKKVFLLADHSKWEKRAAFSFCSYDSIDYLITDENLPENISNKMKDKNVSIIVV</sequence>
<reference evidence="5 6" key="1">
    <citation type="submission" date="2019-08" db="EMBL/GenBank/DDBJ databases">
        <title>In-depth cultivation of the pig gut microbiome towards novel bacterial diversity and tailored functional studies.</title>
        <authorList>
            <person name="Wylensek D."/>
            <person name="Hitch T.C.A."/>
            <person name="Clavel T."/>
        </authorList>
    </citation>
    <scope>NUCLEOTIDE SEQUENCE [LARGE SCALE GENOMIC DNA]</scope>
    <source>
        <strain evidence="5 6">NM-380-WT-3C1</strain>
    </source>
</reference>
<keyword evidence="2" id="KW-0238">DNA-binding</keyword>
<evidence type="ECO:0000259" key="4">
    <source>
        <dbReference type="PROSITE" id="PS51000"/>
    </source>
</evidence>
<protein>
    <submittedName>
        <fullName evidence="5">DeoR/GlpR transcriptional regulator</fullName>
    </submittedName>
</protein>
<dbReference type="RefSeq" id="WP_154424748.1">
    <property type="nucleotide sequence ID" value="NZ_VUNN01000004.1"/>
</dbReference>
<accession>A0A7X2PBH5</accession>
<comment type="caution">
    <text evidence="5">The sequence shown here is derived from an EMBL/GenBank/DDBJ whole genome shotgun (WGS) entry which is preliminary data.</text>
</comment>
<name>A0A7X2PBH5_9SPIO</name>
<dbReference type="PANTHER" id="PTHR30363">
    <property type="entry name" value="HTH-TYPE TRANSCRIPTIONAL REGULATOR SRLR-RELATED"/>
    <property type="match status" value="1"/>
</dbReference>
<keyword evidence="3" id="KW-0804">Transcription</keyword>
<dbReference type="AlphaFoldDB" id="A0A7X2PBH5"/>
<evidence type="ECO:0000313" key="6">
    <source>
        <dbReference type="Proteomes" id="UP000460549"/>
    </source>
</evidence>
<dbReference type="EMBL" id="VUNN01000004">
    <property type="protein sequence ID" value="MSU05846.1"/>
    <property type="molecule type" value="Genomic_DNA"/>
</dbReference>
<dbReference type="SUPFAM" id="SSF46785">
    <property type="entry name" value="Winged helix' DNA-binding domain"/>
    <property type="match status" value="1"/>
</dbReference>
<dbReference type="Pfam" id="PF08220">
    <property type="entry name" value="HTH_DeoR"/>
    <property type="match status" value="1"/>
</dbReference>
<dbReference type="Proteomes" id="UP000460549">
    <property type="component" value="Unassembled WGS sequence"/>
</dbReference>
<evidence type="ECO:0000256" key="2">
    <source>
        <dbReference type="ARBA" id="ARBA00023125"/>
    </source>
</evidence>
<dbReference type="Pfam" id="PF00455">
    <property type="entry name" value="DeoRC"/>
    <property type="match status" value="1"/>
</dbReference>
<dbReference type="PROSITE" id="PS00894">
    <property type="entry name" value="HTH_DEOR_1"/>
    <property type="match status" value="1"/>
</dbReference>
<gene>
    <name evidence="5" type="ORF">FYJ80_03505</name>
</gene>
<evidence type="ECO:0000256" key="3">
    <source>
        <dbReference type="ARBA" id="ARBA00023163"/>
    </source>
</evidence>
<dbReference type="SMART" id="SM01134">
    <property type="entry name" value="DeoRC"/>
    <property type="match status" value="1"/>
</dbReference>
<dbReference type="InterPro" id="IPR018356">
    <property type="entry name" value="Tscrpt_reg_HTH_DeoR_CS"/>
</dbReference>
<keyword evidence="6" id="KW-1185">Reference proteome</keyword>
<dbReference type="SUPFAM" id="SSF100950">
    <property type="entry name" value="NagB/RpiA/CoA transferase-like"/>
    <property type="match status" value="1"/>
</dbReference>
<keyword evidence="1" id="KW-0805">Transcription regulation</keyword>
<dbReference type="InterPro" id="IPR014036">
    <property type="entry name" value="DeoR-like_C"/>
</dbReference>
<dbReference type="InterPro" id="IPR001034">
    <property type="entry name" value="DeoR_HTH"/>
</dbReference>
<dbReference type="Gene3D" id="1.10.10.10">
    <property type="entry name" value="Winged helix-like DNA-binding domain superfamily/Winged helix DNA-binding domain"/>
    <property type="match status" value="1"/>
</dbReference>
<dbReference type="Gene3D" id="3.40.50.1360">
    <property type="match status" value="1"/>
</dbReference>
<dbReference type="PANTHER" id="PTHR30363:SF60">
    <property type="entry name" value="HTH-TYPE TRANSCRIPTIONAL REGULATOR IOLR"/>
    <property type="match status" value="1"/>
</dbReference>
<proteinExistence type="predicted"/>
<dbReference type="SMART" id="SM00420">
    <property type="entry name" value="HTH_DEOR"/>
    <property type="match status" value="1"/>
</dbReference>
<dbReference type="InterPro" id="IPR036390">
    <property type="entry name" value="WH_DNA-bd_sf"/>
</dbReference>
<dbReference type="InterPro" id="IPR050313">
    <property type="entry name" value="Carb_Metab_HTH_regulators"/>
</dbReference>
<dbReference type="GO" id="GO:0003700">
    <property type="term" value="F:DNA-binding transcription factor activity"/>
    <property type="evidence" value="ECO:0007669"/>
    <property type="project" value="InterPro"/>
</dbReference>
<evidence type="ECO:0000313" key="5">
    <source>
        <dbReference type="EMBL" id="MSU05846.1"/>
    </source>
</evidence>
<feature type="domain" description="HTH deoR-type" evidence="4">
    <location>
        <begin position="3"/>
        <end position="58"/>
    </location>
</feature>